<evidence type="ECO:0000313" key="2">
    <source>
        <dbReference type="Proteomes" id="UP000488299"/>
    </source>
</evidence>
<organism evidence="1 2">
    <name type="scientific">Rudanella paleaurantiibacter</name>
    <dbReference type="NCBI Taxonomy" id="2614655"/>
    <lineage>
        <taxon>Bacteria</taxon>
        <taxon>Pseudomonadati</taxon>
        <taxon>Bacteroidota</taxon>
        <taxon>Cytophagia</taxon>
        <taxon>Cytophagales</taxon>
        <taxon>Cytophagaceae</taxon>
        <taxon>Rudanella</taxon>
    </lineage>
</organism>
<name>A0A7J5U2Q5_9BACT</name>
<accession>A0A7J5U2Q5</accession>
<dbReference type="SUPFAM" id="SSF89796">
    <property type="entry name" value="CoA-transferase family III (CaiB/BaiF)"/>
    <property type="match status" value="1"/>
</dbReference>
<comment type="caution">
    <text evidence="1">The sequence shown here is derived from an EMBL/GenBank/DDBJ whole genome shotgun (WGS) entry which is preliminary data.</text>
</comment>
<dbReference type="Gene3D" id="3.30.1540.10">
    <property type="entry name" value="formyl-coa transferase, domain 3"/>
    <property type="match status" value="1"/>
</dbReference>
<dbReference type="InterPro" id="IPR050509">
    <property type="entry name" value="CoA-transferase_III"/>
</dbReference>
<protein>
    <submittedName>
        <fullName evidence="1">CoA transferase</fullName>
    </submittedName>
</protein>
<sequence>MTDRKPTTGPLMGLRILDLTRLLPGPLGTMLMADMGAEVIRVENPNSPDYVRMFPPHIEGESVNYLMYNRSKKSVLIDYQTPDGQAAFMDLVATADVVVEQFRPGYLDRLGLGYETARARNPRIIYVSVTGYGQTGPYAHLAGHDLNYLGISGVLGLTGNPADAPALPGVQLADIAGGSYGCVMGTLAAVYARERTGEGQHVDVSMTDAVMPLLSVAYSLFAGGMNPQRGQMPLSGGLPNYGVYPTKPEPDGRARYVVLGALEPKFWLKFCNLIGKPDWMGFMLPQTPDELAAYKTQLQSLFLERTQAEWVQFGTEHDLLITPVHDLADLSADPHLTARNMILTEHHPVAGSVPSIGVPLKFSGTPARPAWPAPQLGEDDSHDI</sequence>
<dbReference type="EMBL" id="WELI01000002">
    <property type="protein sequence ID" value="KAB7732089.1"/>
    <property type="molecule type" value="Genomic_DNA"/>
</dbReference>
<dbReference type="InterPro" id="IPR003673">
    <property type="entry name" value="CoA-Trfase_fam_III"/>
</dbReference>
<proteinExistence type="predicted"/>
<dbReference type="Pfam" id="PF02515">
    <property type="entry name" value="CoA_transf_3"/>
    <property type="match status" value="1"/>
</dbReference>
<dbReference type="Proteomes" id="UP000488299">
    <property type="component" value="Unassembled WGS sequence"/>
</dbReference>
<dbReference type="InterPro" id="IPR044855">
    <property type="entry name" value="CoA-Trfase_III_dom3_sf"/>
</dbReference>
<dbReference type="Gene3D" id="3.40.50.10540">
    <property type="entry name" value="Crotonobetainyl-coa:carnitine coa-transferase, domain 1"/>
    <property type="match status" value="1"/>
</dbReference>
<reference evidence="1 2" key="1">
    <citation type="submission" date="2019-10" db="EMBL/GenBank/DDBJ databases">
        <title>Rudanella paleaurantiibacter sp. nov., isolated from sludge.</title>
        <authorList>
            <person name="Xu S.Q."/>
        </authorList>
    </citation>
    <scope>NUCLEOTIDE SEQUENCE [LARGE SCALE GENOMIC DNA]</scope>
    <source>
        <strain evidence="1 2">HX-22-17</strain>
    </source>
</reference>
<dbReference type="AlphaFoldDB" id="A0A7J5U2Q5"/>
<dbReference type="InterPro" id="IPR023606">
    <property type="entry name" value="CoA-Trfase_III_dom_1_sf"/>
</dbReference>
<gene>
    <name evidence="1" type="ORF">F5984_07705</name>
</gene>
<dbReference type="RefSeq" id="WP_152123663.1">
    <property type="nucleotide sequence ID" value="NZ_WELI01000002.1"/>
</dbReference>
<dbReference type="PANTHER" id="PTHR48228:SF5">
    <property type="entry name" value="ALPHA-METHYLACYL-COA RACEMASE"/>
    <property type="match status" value="1"/>
</dbReference>
<keyword evidence="1" id="KW-0808">Transferase</keyword>
<dbReference type="PANTHER" id="PTHR48228">
    <property type="entry name" value="SUCCINYL-COA--D-CITRAMALATE COA-TRANSFERASE"/>
    <property type="match status" value="1"/>
</dbReference>
<dbReference type="GO" id="GO:0016740">
    <property type="term" value="F:transferase activity"/>
    <property type="evidence" value="ECO:0007669"/>
    <property type="project" value="UniProtKB-KW"/>
</dbReference>
<evidence type="ECO:0000313" key="1">
    <source>
        <dbReference type="EMBL" id="KAB7732089.1"/>
    </source>
</evidence>
<keyword evidence="2" id="KW-1185">Reference proteome</keyword>